<dbReference type="InterPro" id="IPR049874">
    <property type="entry name" value="ROK_cs"/>
</dbReference>
<organism evidence="2 3">
    <name type="scientific">Nonomuraea angiospora</name>
    <dbReference type="NCBI Taxonomy" id="46172"/>
    <lineage>
        <taxon>Bacteria</taxon>
        <taxon>Bacillati</taxon>
        <taxon>Actinomycetota</taxon>
        <taxon>Actinomycetes</taxon>
        <taxon>Streptosporangiales</taxon>
        <taxon>Streptosporangiaceae</taxon>
        <taxon>Nonomuraea</taxon>
    </lineage>
</organism>
<comment type="caution">
    <text evidence="2">The sequence shown here is derived from an EMBL/GenBank/DDBJ whole genome shotgun (WGS) entry which is preliminary data.</text>
</comment>
<accession>A0ABR9MLK6</accession>
<dbReference type="InterPro" id="IPR043129">
    <property type="entry name" value="ATPase_NBD"/>
</dbReference>
<evidence type="ECO:0000313" key="2">
    <source>
        <dbReference type="EMBL" id="MBE1593840.1"/>
    </source>
</evidence>
<sequence>MTRPDGGVPLALAVDIGGTKIAAGLVAADGTLAEHRRMATPAGPEILETVFELARPLVGRAAVCGIGTAGTVDPRGRIASATDLLTGWAGTDVKGAAERTLALPTVVLNDCHAAGAAEARAGAARDARTALVVAIGTGIGGAVCVEGRVRTGVSGTAGSIGHLPAPTTAGARCSCGALDHVEAHASGPAIERAYREQTGRALPLAEIGRLGSRVITDAATLLGRVLAGAANLIDPDAIVIAGGVSMLGPALLRPMEAAYRAETLPGPSAAPILPAALGADAGLVGAGLEALSHLENGSSCAAF</sequence>
<evidence type="ECO:0000313" key="3">
    <source>
        <dbReference type="Proteomes" id="UP000633509"/>
    </source>
</evidence>
<comment type="similarity">
    <text evidence="1">Belongs to the ROK (NagC/XylR) family.</text>
</comment>
<protein>
    <submittedName>
        <fullName evidence="2">Glucokinase</fullName>
        <ecNumber evidence="2">2.7.1.2</ecNumber>
    </submittedName>
</protein>
<keyword evidence="2" id="KW-0808">Transferase</keyword>
<dbReference type="Pfam" id="PF00480">
    <property type="entry name" value="ROK"/>
    <property type="match status" value="1"/>
</dbReference>
<dbReference type="PROSITE" id="PS01125">
    <property type="entry name" value="ROK"/>
    <property type="match status" value="1"/>
</dbReference>
<dbReference type="SUPFAM" id="SSF53067">
    <property type="entry name" value="Actin-like ATPase domain"/>
    <property type="match status" value="1"/>
</dbReference>
<gene>
    <name evidence="2" type="ORF">H4W80_012098</name>
</gene>
<dbReference type="EMBL" id="JADBEK010000001">
    <property type="protein sequence ID" value="MBE1593840.1"/>
    <property type="molecule type" value="Genomic_DNA"/>
</dbReference>
<dbReference type="RefSeq" id="WP_192793142.1">
    <property type="nucleotide sequence ID" value="NZ_JADBEK010000001.1"/>
</dbReference>
<name>A0ABR9MLK6_9ACTN</name>
<dbReference type="EC" id="2.7.1.2" evidence="2"/>
<dbReference type="GO" id="GO:0004340">
    <property type="term" value="F:glucokinase activity"/>
    <property type="evidence" value="ECO:0007669"/>
    <property type="project" value="UniProtKB-EC"/>
</dbReference>
<dbReference type="PANTHER" id="PTHR18964:SF149">
    <property type="entry name" value="BIFUNCTIONAL UDP-N-ACETYLGLUCOSAMINE 2-EPIMERASE_N-ACETYLMANNOSAMINE KINASE"/>
    <property type="match status" value="1"/>
</dbReference>
<dbReference type="InterPro" id="IPR000600">
    <property type="entry name" value="ROK"/>
</dbReference>
<dbReference type="Proteomes" id="UP000633509">
    <property type="component" value="Unassembled WGS sequence"/>
</dbReference>
<dbReference type="Gene3D" id="3.30.420.40">
    <property type="match status" value="2"/>
</dbReference>
<proteinExistence type="inferred from homology"/>
<reference evidence="2 3" key="1">
    <citation type="submission" date="2020-10" db="EMBL/GenBank/DDBJ databases">
        <title>Sequencing the genomes of 1000 actinobacteria strains.</title>
        <authorList>
            <person name="Klenk H.-P."/>
        </authorList>
    </citation>
    <scope>NUCLEOTIDE SEQUENCE [LARGE SCALE GENOMIC DNA]</scope>
    <source>
        <strain evidence="2 3">DSM 43173</strain>
    </source>
</reference>
<evidence type="ECO:0000256" key="1">
    <source>
        <dbReference type="ARBA" id="ARBA00006479"/>
    </source>
</evidence>
<dbReference type="PANTHER" id="PTHR18964">
    <property type="entry name" value="ROK (REPRESSOR, ORF, KINASE) FAMILY"/>
    <property type="match status" value="1"/>
</dbReference>
<keyword evidence="3" id="KW-1185">Reference proteome</keyword>